<accession>A0ABR1RD22</accession>
<feature type="region of interest" description="Disordered" evidence="1">
    <location>
        <begin position="1"/>
        <end position="27"/>
    </location>
</feature>
<evidence type="ECO:0000313" key="3">
    <source>
        <dbReference type="EMBL" id="KAK8008164.1"/>
    </source>
</evidence>
<evidence type="ECO:0000313" key="4">
    <source>
        <dbReference type="Proteomes" id="UP001396898"/>
    </source>
</evidence>
<comment type="caution">
    <text evidence="3">The sequence shown here is derived from an EMBL/GenBank/DDBJ whole genome shotgun (WGS) entry which is preliminary data.</text>
</comment>
<evidence type="ECO:0000256" key="1">
    <source>
        <dbReference type="SAM" id="MobiDB-lite"/>
    </source>
</evidence>
<organism evidence="3 4">
    <name type="scientific">Apiospora marii</name>
    <dbReference type="NCBI Taxonomy" id="335849"/>
    <lineage>
        <taxon>Eukaryota</taxon>
        <taxon>Fungi</taxon>
        <taxon>Dikarya</taxon>
        <taxon>Ascomycota</taxon>
        <taxon>Pezizomycotina</taxon>
        <taxon>Sordariomycetes</taxon>
        <taxon>Xylariomycetidae</taxon>
        <taxon>Amphisphaeriales</taxon>
        <taxon>Apiosporaceae</taxon>
        <taxon>Apiospora</taxon>
    </lineage>
</organism>
<dbReference type="PANTHER" id="PTHR42070">
    <property type="entry name" value="FILAMENT ASSOCIATED PROTEIN, PUTATIVE (AFU_ORTHOLOGUE AFUA_8G06630)-RELATED"/>
    <property type="match status" value="1"/>
</dbReference>
<gene>
    <name evidence="3" type="ORF">PG991_010715</name>
</gene>
<dbReference type="EMBL" id="JAQQWI010000016">
    <property type="protein sequence ID" value="KAK8008164.1"/>
    <property type="molecule type" value="Genomic_DNA"/>
</dbReference>
<keyword evidence="4" id="KW-1185">Reference proteome</keyword>
<dbReference type="PROSITE" id="PS00036">
    <property type="entry name" value="BZIP_BASIC"/>
    <property type="match status" value="1"/>
</dbReference>
<dbReference type="InterPro" id="IPR004827">
    <property type="entry name" value="bZIP"/>
</dbReference>
<reference evidence="3 4" key="1">
    <citation type="submission" date="2023-01" db="EMBL/GenBank/DDBJ databases">
        <title>Analysis of 21 Apiospora genomes using comparative genomics revels a genus with tremendous synthesis potential of carbohydrate active enzymes and secondary metabolites.</title>
        <authorList>
            <person name="Sorensen T."/>
        </authorList>
    </citation>
    <scope>NUCLEOTIDE SEQUENCE [LARGE SCALE GENOMIC DNA]</scope>
    <source>
        <strain evidence="3 4">CBS 20057</strain>
    </source>
</reference>
<evidence type="ECO:0000259" key="2">
    <source>
        <dbReference type="PROSITE" id="PS00036"/>
    </source>
</evidence>
<dbReference type="Proteomes" id="UP001396898">
    <property type="component" value="Unassembled WGS sequence"/>
</dbReference>
<name>A0ABR1RD22_9PEZI</name>
<sequence>MPRKVRVPADREANRQSQQQARQRQREYVAGLERRLAEHESRGIQATIEVQRAARAVAATNEKLLALLKIHGVQDAEIDAFLREPATGEEKAASKASCGVSHTVAQGRSGSLQPVVSAVEVPTGQRPSETHPLPAPQSGEINSVNPPRLAVQSPHGPPGCRRPPGETGGCERKVAARHANPRAEQTPGESHELPGQETSCDTAATIISELHGLDDVSRARSFLGCTTRGPCSVKNMRLFELMDRQD</sequence>
<feature type="domain" description="BZIP" evidence="2">
    <location>
        <begin position="11"/>
        <end position="24"/>
    </location>
</feature>
<dbReference type="PANTHER" id="PTHR42070:SF1">
    <property type="entry name" value="FILAMENT ASSOCIATED PROTEIN, PUTATIVE (AFU_ORTHOLOGUE AFUA_8G06630)-RELATED"/>
    <property type="match status" value="1"/>
</dbReference>
<protein>
    <recommendedName>
        <fullName evidence="2">BZIP domain-containing protein</fullName>
    </recommendedName>
</protein>
<feature type="region of interest" description="Disordered" evidence="1">
    <location>
        <begin position="120"/>
        <end position="197"/>
    </location>
</feature>
<proteinExistence type="predicted"/>